<organism evidence="19 20">
    <name type="scientific">Aspergillus arachidicola</name>
    <dbReference type="NCBI Taxonomy" id="656916"/>
    <lineage>
        <taxon>Eukaryota</taxon>
        <taxon>Fungi</taxon>
        <taxon>Dikarya</taxon>
        <taxon>Ascomycota</taxon>
        <taxon>Pezizomycotina</taxon>
        <taxon>Eurotiomycetes</taxon>
        <taxon>Eurotiomycetidae</taxon>
        <taxon>Eurotiales</taxon>
        <taxon>Aspergillaceae</taxon>
        <taxon>Aspergillus</taxon>
        <taxon>Aspergillus subgen. Circumdati</taxon>
    </lineage>
</organism>
<gene>
    <name evidence="19" type="ORF">AARAC_010151</name>
</gene>
<feature type="transmembrane region" description="Helical" evidence="17">
    <location>
        <begin position="382"/>
        <end position="399"/>
    </location>
</feature>
<evidence type="ECO:0000313" key="20">
    <source>
        <dbReference type="Proteomes" id="UP000231358"/>
    </source>
</evidence>
<comment type="caution">
    <text evidence="19">The sequence shown here is derived from an EMBL/GenBank/DDBJ whole genome shotgun (WGS) entry which is preliminary data.</text>
</comment>
<keyword evidence="14" id="KW-0443">Lipid metabolism</keyword>
<evidence type="ECO:0000256" key="2">
    <source>
        <dbReference type="ARBA" id="ARBA00004760"/>
    </source>
</evidence>
<dbReference type="GO" id="GO:0016020">
    <property type="term" value="C:membrane"/>
    <property type="evidence" value="ECO:0007669"/>
    <property type="project" value="UniProtKB-SubCell"/>
</dbReference>
<keyword evidence="11 17" id="KW-1133">Transmembrane helix</keyword>
<evidence type="ECO:0000256" key="13">
    <source>
        <dbReference type="ARBA" id="ARBA00023004"/>
    </source>
</evidence>
<sequence length="585" mass="67792">MADTVKAAATPIPSSRKDTILSRRWIEGQIAEGKHVIVYDDRVLKVDAWIKFHPGGDKSIKHMVGKDATDEINAYVLRTPGECRLRYARKPSWVTDSLSYSLHSKEARQRMLAFQIGRIQGPWLNFLPPIQGGKFRPYTEATCTSDEDSSGQDMSTPPSPIFDSVDAKSGLRRRKSVSSDTSVSSATSEFEPKPFFLDARTQEEIVLDVTKYPSLDTESQESIKKKYRALDQRIRDEGLYNCNYFSYFIECCRYTLFAALSYLFLRSGWYATSGFFLGCFWHQLVFTAHDSGHMGITHHFHVDSVIGIIIADYLGGLSLGWWKRNHNVHHIVTNAPEHDPDIEHMPFFAISHRFLTSLRSTYYERIMTFDAFANFMLRYQNYLYYPILLFGRFNLYRLSWEYLLCGQAPKKGPAWWHRWFEMAGQVFFWYWFGYAVVYRSIPDWSSRLIFILISHMVTAPLHVQITLSHFAMSTADLGVNESFPQKMLRTTMDVDCPTWLDFFHGGLQFQAIHHLYPRIPRHNLRRTQKLVMEFCRDTGIPYAVFTFYDGNKEVIGKLGDVAKQVRILDECRKSCAQQGVFSDHH</sequence>
<evidence type="ECO:0000256" key="5">
    <source>
        <dbReference type="ARBA" id="ARBA00012019"/>
    </source>
</evidence>
<dbReference type="EMBL" id="NEXV01000717">
    <property type="protein sequence ID" value="PIG78959.1"/>
    <property type="molecule type" value="Genomic_DNA"/>
</dbReference>
<keyword evidence="10" id="KW-0746">Sphingolipid metabolism</keyword>
<dbReference type="GO" id="GO:0046872">
    <property type="term" value="F:metal ion binding"/>
    <property type="evidence" value="ECO:0007669"/>
    <property type="project" value="UniProtKB-KW"/>
</dbReference>
<evidence type="ECO:0000256" key="8">
    <source>
        <dbReference type="ARBA" id="ARBA00022692"/>
    </source>
</evidence>
<dbReference type="InterPro" id="IPR005804">
    <property type="entry name" value="FA_desaturase_dom"/>
</dbReference>
<dbReference type="GO" id="GO:0006665">
    <property type="term" value="P:sphingolipid metabolic process"/>
    <property type="evidence" value="ECO:0007669"/>
    <property type="project" value="UniProtKB-UniPathway"/>
</dbReference>
<evidence type="ECO:0000256" key="11">
    <source>
        <dbReference type="ARBA" id="ARBA00022989"/>
    </source>
</evidence>
<keyword evidence="12" id="KW-0560">Oxidoreductase</keyword>
<dbReference type="PROSITE" id="PS50255">
    <property type="entry name" value="CYTOCHROME_B5_2"/>
    <property type="match status" value="1"/>
</dbReference>
<dbReference type="InterPro" id="IPR001199">
    <property type="entry name" value="Cyt_B5-like_heme/steroid-bd"/>
</dbReference>
<accession>A0A2G7FEQ1</accession>
<dbReference type="Pfam" id="PF00487">
    <property type="entry name" value="FA_desaturase"/>
    <property type="match status" value="1"/>
</dbReference>
<dbReference type="STRING" id="656916.A0A2G7FEQ1"/>
<evidence type="ECO:0000256" key="9">
    <source>
        <dbReference type="ARBA" id="ARBA00022723"/>
    </source>
</evidence>
<dbReference type="Gene3D" id="3.10.120.10">
    <property type="entry name" value="Cytochrome b5-like heme/steroid binding domain"/>
    <property type="match status" value="1"/>
</dbReference>
<name>A0A2G7FEQ1_9EURO</name>
<evidence type="ECO:0000259" key="18">
    <source>
        <dbReference type="PROSITE" id="PS50255"/>
    </source>
</evidence>
<keyword evidence="7" id="KW-0349">Heme</keyword>
<evidence type="ECO:0000256" key="4">
    <source>
        <dbReference type="ARBA" id="ARBA00009295"/>
    </source>
</evidence>
<evidence type="ECO:0000256" key="14">
    <source>
        <dbReference type="ARBA" id="ARBA00023098"/>
    </source>
</evidence>
<evidence type="ECO:0000256" key="10">
    <source>
        <dbReference type="ARBA" id="ARBA00022919"/>
    </source>
</evidence>
<dbReference type="GO" id="GO:0016717">
    <property type="term" value="F:oxidoreductase activity, acting on paired donors, with oxidation of a pair of donors resulting in the reduction of molecular oxygen to two molecules of water"/>
    <property type="evidence" value="ECO:0007669"/>
    <property type="project" value="TreeGrafter"/>
</dbReference>
<dbReference type="PANTHER" id="PTHR19353">
    <property type="entry name" value="FATTY ACID DESATURASE 2"/>
    <property type="match status" value="1"/>
</dbReference>
<evidence type="ECO:0000256" key="15">
    <source>
        <dbReference type="ARBA" id="ARBA00023136"/>
    </source>
</evidence>
<proteinExistence type="inferred from homology"/>
<protein>
    <recommendedName>
        <fullName evidence="6">Delta 8-(E)-sphingolipid desaturase</fullName>
        <ecNumber evidence="5">1.14.19.18</ecNumber>
    </recommendedName>
</protein>
<dbReference type="Proteomes" id="UP000231358">
    <property type="component" value="Unassembled WGS sequence"/>
</dbReference>
<dbReference type="PANTHER" id="PTHR19353:SF30">
    <property type="entry name" value="DELTA 8-(E)-SPHINGOLIPID DESATURASE"/>
    <property type="match status" value="1"/>
</dbReference>
<keyword evidence="8 17" id="KW-0812">Transmembrane</keyword>
<dbReference type="Pfam" id="PF00173">
    <property type="entry name" value="Cyt-b5"/>
    <property type="match status" value="1"/>
</dbReference>
<evidence type="ECO:0000256" key="6">
    <source>
        <dbReference type="ARBA" id="ARBA00016939"/>
    </source>
</evidence>
<dbReference type="PIRSF" id="PIRSF015921">
    <property type="entry name" value="FA_sphinglp_des"/>
    <property type="match status" value="1"/>
</dbReference>
<dbReference type="CDD" id="cd03506">
    <property type="entry name" value="Delta6-FADS-like"/>
    <property type="match status" value="1"/>
</dbReference>
<comment type="pathway">
    <text evidence="2">Lipid metabolism; sphingolipid metabolism.</text>
</comment>
<keyword evidence="20" id="KW-1185">Reference proteome</keyword>
<evidence type="ECO:0000256" key="17">
    <source>
        <dbReference type="SAM" id="Phobius"/>
    </source>
</evidence>
<feature type="transmembrane region" description="Helical" evidence="17">
    <location>
        <begin position="419"/>
        <end position="437"/>
    </location>
</feature>
<comment type="similarity">
    <text evidence="4">Belongs to the fatty acid desaturase type 1 family.</text>
</comment>
<reference evidence="19 20" key="1">
    <citation type="submission" date="2017-05" db="EMBL/GenBank/DDBJ databases">
        <title>Genome sequence for an aflatoxigenic pathogen of Argentinian peanut, Aspergillus arachidicola.</title>
        <authorList>
            <person name="Moore G."/>
            <person name="Beltz S.B."/>
            <person name="Mack B.M."/>
        </authorList>
    </citation>
    <scope>NUCLEOTIDE SEQUENCE [LARGE SCALE GENOMIC DNA]</scope>
    <source>
        <strain evidence="19 20">CBS 117610</strain>
    </source>
</reference>
<feature type="transmembrane region" description="Helical" evidence="17">
    <location>
        <begin position="449"/>
        <end position="472"/>
    </location>
</feature>
<evidence type="ECO:0000256" key="16">
    <source>
        <dbReference type="SAM" id="MobiDB-lite"/>
    </source>
</evidence>
<comment type="subcellular location">
    <subcellularLocation>
        <location evidence="1">Membrane</location>
        <topology evidence="1">Multi-pass membrane protein</topology>
    </subcellularLocation>
</comment>
<keyword evidence="9" id="KW-0479">Metal-binding</keyword>
<keyword evidence="15 17" id="KW-0472">Membrane</keyword>
<dbReference type="AlphaFoldDB" id="A0A2G7FEQ1"/>
<dbReference type="EC" id="1.14.19.18" evidence="5"/>
<evidence type="ECO:0000256" key="1">
    <source>
        <dbReference type="ARBA" id="ARBA00004141"/>
    </source>
</evidence>
<dbReference type="InterPro" id="IPR036400">
    <property type="entry name" value="Cyt_B5-like_heme/steroid_sf"/>
</dbReference>
<evidence type="ECO:0000256" key="3">
    <source>
        <dbReference type="ARBA" id="ARBA00004991"/>
    </source>
</evidence>
<evidence type="ECO:0000313" key="19">
    <source>
        <dbReference type="EMBL" id="PIG78959.1"/>
    </source>
</evidence>
<feature type="domain" description="Cytochrome b5 heme-binding" evidence="18">
    <location>
        <begin position="18"/>
        <end position="120"/>
    </location>
</feature>
<dbReference type="SMART" id="SM01117">
    <property type="entry name" value="Cyt-b5"/>
    <property type="match status" value="1"/>
</dbReference>
<evidence type="ECO:0000256" key="12">
    <source>
        <dbReference type="ARBA" id="ARBA00023002"/>
    </source>
</evidence>
<keyword evidence="13" id="KW-0408">Iron</keyword>
<dbReference type="InterPro" id="IPR012171">
    <property type="entry name" value="Fatty_acid_desaturase"/>
</dbReference>
<dbReference type="SUPFAM" id="SSF55856">
    <property type="entry name" value="Cytochrome b5-like heme/steroid binding domain"/>
    <property type="match status" value="1"/>
</dbReference>
<evidence type="ECO:0000256" key="7">
    <source>
        <dbReference type="ARBA" id="ARBA00022617"/>
    </source>
</evidence>
<comment type="pathway">
    <text evidence="3">Sphingolipid metabolism.</text>
</comment>
<feature type="compositionally biased region" description="Low complexity" evidence="16">
    <location>
        <begin position="178"/>
        <end position="187"/>
    </location>
</feature>
<dbReference type="UniPathway" id="UPA00222"/>
<feature type="region of interest" description="Disordered" evidence="16">
    <location>
        <begin position="139"/>
        <end position="187"/>
    </location>
</feature>